<evidence type="ECO:0000313" key="3">
    <source>
        <dbReference type="Proteomes" id="UP000006394"/>
    </source>
</evidence>
<dbReference type="EnsemblBacteria" id="CAL43646">
    <property type="protein sequence ID" value="CAL43646"/>
    <property type="gene ID" value="FP1578"/>
</dbReference>
<keyword evidence="3" id="KW-1185">Reference proteome</keyword>
<proteinExistence type="predicted"/>
<dbReference type="eggNOG" id="COG1713">
    <property type="taxonomic scope" value="Bacteria"/>
</dbReference>
<feature type="domain" description="HD" evidence="1">
    <location>
        <begin position="73"/>
        <end position="164"/>
    </location>
</feature>
<evidence type="ECO:0000313" key="2">
    <source>
        <dbReference type="EMBL" id="CAL43646.1"/>
    </source>
</evidence>
<accession>A6GZX3</accession>
<dbReference type="GeneID" id="66552235"/>
<dbReference type="SUPFAM" id="SSF109604">
    <property type="entry name" value="HD-domain/PDEase-like"/>
    <property type="match status" value="1"/>
</dbReference>
<organism evidence="2 3">
    <name type="scientific">Flavobacterium psychrophilum (strain ATCC 49511 / DSM 21280 / CIP 103535 / JIP02/86)</name>
    <dbReference type="NCBI Taxonomy" id="402612"/>
    <lineage>
        <taxon>Bacteria</taxon>
        <taxon>Pseudomonadati</taxon>
        <taxon>Bacteroidota</taxon>
        <taxon>Flavobacteriia</taxon>
        <taxon>Flavobacteriales</taxon>
        <taxon>Flavobacteriaceae</taxon>
        <taxon>Flavobacterium</taxon>
    </lineage>
</organism>
<dbReference type="Proteomes" id="UP000006394">
    <property type="component" value="Chromosome"/>
</dbReference>
<dbReference type="InterPro" id="IPR006674">
    <property type="entry name" value="HD_domain"/>
</dbReference>
<dbReference type="STRING" id="402612.FP1578"/>
<sequence length="244" mass="28212">MIGDFNWGKKTGGKLDGFGKIYFAFQAIIEKQNNKKFSPKLFLSNENDFKIPDSAIIKHTIEFLKDTHQQFLINHCFRTYIFGNIYSKKENIPFDKELLAIASLLHDIGLTPDHQNKHSNCNCFAIESAIETGLFLESLEQMEKDKIETIQNAIALHLNIKVSKNLPEAYLLNKGAAIDVIGQYYNNFPVETMSKIVQNYPRLEFKNKIHVLMKQQCAIRPQSRMPFLYQHGFHKLIKHSAFDE</sequence>
<dbReference type="PANTHER" id="PTHR35569:SF1">
    <property type="entry name" value="CYANAMIDE HYDRATASE DDI2-RELATED"/>
    <property type="match status" value="1"/>
</dbReference>
<dbReference type="OrthoDB" id="8478129at2"/>
<dbReference type="CDD" id="cd00077">
    <property type="entry name" value="HDc"/>
    <property type="match status" value="1"/>
</dbReference>
<dbReference type="KEGG" id="fps:FP1578"/>
<dbReference type="Pfam" id="PF01966">
    <property type="entry name" value="HD"/>
    <property type="match status" value="1"/>
</dbReference>
<dbReference type="Gene3D" id="1.10.3210.10">
    <property type="entry name" value="Hypothetical protein af1432"/>
    <property type="match status" value="1"/>
</dbReference>
<reference evidence="2 3" key="1">
    <citation type="journal article" date="2007" name="Nat. Biotechnol.">
        <title>Complete genome sequence of the fish pathogen Flavobacterium psychrophilum.</title>
        <authorList>
            <person name="Duchaud E."/>
            <person name="Boussaha M."/>
            <person name="Loux V."/>
            <person name="Bernardet J.F."/>
            <person name="Michel C."/>
            <person name="Kerouault B."/>
            <person name="Mondot S."/>
            <person name="Nicolas P."/>
            <person name="Bossy R."/>
            <person name="Caron C."/>
            <person name="Bessieres P."/>
            <person name="Gibrat J.F."/>
            <person name="Claverol S."/>
            <person name="Dumetz F."/>
            <person name="Le Henaff M."/>
            <person name="Benmansour A."/>
        </authorList>
    </citation>
    <scope>NUCLEOTIDE SEQUENCE [LARGE SCALE GENOMIC DNA]</scope>
    <source>
        <strain evidence="3">ATCC 49511 / DSM 21280 / CIP 103535 / JIP02/86</strain>
    </source>
</reference>
<dbReference type="PATRIC" id="fig|402612.5.peg.1590"/>
<dbReference type="RefSeq" id="WP_011963691.1">
    <property type="nucleotide sequence ID" value="NC_009613.3"/>
</dbReference>
<dbReference type="PANTHER" id="PTHR35569">
    <property type="entry name" value="CYANAMIDE HYDRATASE DDI2-RELATED"/>
    <property type="match status" value="1"/>
</dbReference>
<protein>
    <recommendedName>
        <fullName evidence="1">HD domain-containing protein</fullName>
    </recommendedName>
</protein>
<evidence type="ECO:0000259" key="1">
    <source>
        <dbReference type="Pfam" id="PF01966"/>
    </source>
</evidence>
<gene>
    <name evidence="2" type="ordered locus">FP1578</name>
</gene>
<dbReference type="InterPro" id="IPR003607">
    <property type="entry name" value="HD/PDEase_dom"/>
</dbReference>
<dbReference type="HOGENOM" id="CLU_070871_2_0_10"/>
<name>A6GZX3_FLAPJ</name>
<dbReference type="AlphaFoldDB" id="A6GZX3"/>
<dbReference type="EMBL" id="AM398681">
    <property type="protein sequence ID" value="CAL43646.1"/>
    <property type="molecule type" value="Genomic_DNA"/>
</dbReference>